<reference evidence="3" key="1">
    <citation type="submission" date="2024-06" db="EMBL/GenBank/DDBJ databases">
        <authorList>
            <person name="Ryan C."/>
        </authorList>
    </citation>
    <scope>NUCLEOTIDE SEQUENCE [LARGE SCALE GENOMIC DNA]</scope>
</reference>
<feature type="signal peptide" evidence="1">
    <location>
        <begin position="1"/>
        <end position="24"/>
    </location>
</feature>
<reference evidence="2 3" key="2">
    <citation type="submission" date="2024-10" db="EMBL/GenBank/DDBJ databases">
        <authorList>
            <person name="Ryan C."/>
        </authorList>
    </citation>
    <scope>NUCLEOTIDE SEQUENCE [LARGE SCALE GENOMIC DNA]</scope>
</reference>
<dbReference type="AlphaFoldDB" id="A0ABC9A9F2"/>
<keyword evidence="1" id="KW-0732">Signal</keyword>
<proteinExistence type="predicted"/>
<dbReference type="Proteomes" id="UP001497457">
    <property type="component" value="Chromosome 20rd"/>
</dbReference>
<keyword evidence="3" id="KW-1185">Reference proteome</keyword>
<evidence type="ECO:0000313" key="2">
    <source>
        <dbReference type="EMBL" id="CAL4973595.1"/>
    </source>
</evidence>
<feature type="chain" id="PRO_5044832270" evidence="1">
    <location>
        <begin position="25"/>
        <end position="66"/>
    </location>
</feature>
<evidence type="ECO:0000313" key="3">
    <source>
        <dbReference type="Proteomes" id="UP001497457"/>
    </source>
</evidence>
<organism evidence="2 3">
    <name type="scientific">Urochloa decumbens</name>
    <dbReference type="NCBI Taxonomy" id="240449"/>
    <lineage>
        <taxon>Eukaryota</taxon>
        <taxon>Viridiplantae</taxon>
        <taxon>Streptophyta</taxon>
        <taxon>Embryophyta</taxon>
        <taxon>Tracheophyta</taxon>
        <taxon>Spermatophyta</taxon>
        <taxon>Magnoliopsida</taxon>
        <taxon>Liliopsida</taxon>
        <taxon>Poales</taxon>
        <taxon>Poaceae</taxon>
        <taxon>PACMAD clade</taxon>
        <taxon>Panicoideae</taxon>
        <taxon>Panicodae</taxon>
        <taxon>Paniceae</taxon>
        <taxon>Melinidinae</taxon>
        <taxon>Urochloa</taxon>
    </lineage>
</organism>
<sequence>MVSGNLRVFLVVLVVQVCLLLAMAASAAQAARRGLGAVNLEATTDVCCPYHPDCCRANAAAGGAKP</sequence>
<gene>
    <name evidence="2" type="ORF">URODEC1_LOCUS51997</name>
</gene>
<dbReference type="EMBL" id="OZ075130">
    <property type="protein sequence ID" value="CAL4973595.1"/>
    <property type="molecule type" value="Genomic_DNA"/>
</dbReference>
<evidence type="ECO:0000256" key="1">
    <source>
        <dbReference type="SAM" id="SignalP"/>
    </source>
</evidence>
<accession>A0ABC9A9F2</accession>
<name>A0ABC9A9F2_9POAL</name>
<protein>
    <submittedName>
        <fullName evidence="2">Uncharacterized protein</fullName>
    </submittedName>
</protein>